<dbReference type="AlphaFoldDB" id="V2WKW2"/>
<comment type="caution">
    <text evidence="1">The sequence shown here is derived from an EMBL/GenBank/DDBJ whole genome shotgun (WGS) entry which is preliminary data.</text>
</comment>
<keyword evidence="2" id="KW-1185">Reference proteome</keyword>
<dbReference type="HOGENOM" id="CLU_2469623_0_0_1"/>
<protein>
    <submittedName>
        <fullName evidence="1">Uncharacterized protein</fullName>
    </submittedName>
</protein>
<dbReference type="Proteomes" id="UP000017559">
    <property type="component" value="Unassembled WGS sequence"/>
</dbReference>
<evidence type="ECO:0000313" key="2">
    <source>
        <dbReference type="Proteomes" id="UP000017559"/>
    </source>
</evidence>
<dbReference type="EMBL" id="AWSO01002027">
    <property type="protein sequence ID" value="ESK82212.1"/>
    <property type="molecule type" value="Genomic_DNA"/>
</dbReference>
<organism evidence="1 2">
    <name type="scientific">Moniliophthora roreri (strain MCA 2997)</name>
    <name type="common">Cocoa frosty pod rot fungus</name>
    <name type="synonym">Crinipellis roreri</name>
    <dbReference type="NCBI Taxonomy" id="1381753"/>
    <lineage>
        <taxon>Eukaryota</taxon>
        <taxon>Fungi</taxon>
        <taxon>Dikarya</taxon>
        <taxon>Basidiomycota</taxon>
        <taxon>Agaricomycotina</taxon>
        <taxon>Agaricomycetes</taxon>
        <taxon>Agaricomycetidae</taxon>
        <taxon>Agaricales</taxon>
        <taxon>Marasmiineae</taxon>
        <taxon>Marasmiaceae</taxon>
        <taxon>Moniliophthora</taxon>
    </lineage>
</organism>
<name>V2WKW2_MONRO</name>
<reference evidence="1 2" key="1">
    <citation type="journal article" date="2014" name="BMC Genomics">
        <title>Genome and secretome analysis of the hemibiotrophic fungal pathogen, Moniliophthora roreri, which causes frosty pod rot disease of cacao: mechanisms of the biotrophic and necrotrophic phases.</title>
        <authorList>
            <person name="Meinhardt L.W."/>
            <person name="Costa G.G.L."/>
            <person name="Thomazella D.P.T."/>
            <person name="Teixeira P.J.P.L."/>
            <person name="Carazzolle M.F."/>
            <person name="Schuster S.C."/>
            <person name="Carlson J.E."/>
            <person name="Guiltinan M.J."/>
            <person name="Mieczkowski P."/>
            <person name="Farmer A."/>
            <person name="Ramaraj T."/>
            <person name="Crozier J."/>
            <person name="Davis R.E."/>
            <person name="Shao J."/>
            <person name="Melnick R.L."/>
            <person name="Pereira G.A.G."/>
            <person name="Bailey B.A."/>
        </authorList>
    </citation>
    <scope>NUCLEOTIDE SEQUENCE [LARGE SCALE GENOMIC DNA]</scope>
    <source>
        <strain evidence="1 2">MCA 2997</strain>
    </source>
</reference>
<accession>V2WKW2</accession>
<dbReference type="KEGG" id="mrr:Moror_8749"/>
<evidence type="ECO:0000313" key="1">
    <source>
        <dbReference type="EMBL" id="ESK82212.1"/>
    </source>
</evidence>
<dbReference type="OrthoDB" id="3109846at2759"/>
<gene>
    <name evidence="1" type="ORF">Moror_8749</name>
</gene>
<sequence>MANFFQGDIQCRGIVQYKGRKGGKKGEGEVNNAFLVIKTSGQGVAASNINRVYQGLSNVNTFSDPRTALVVKNITSSAQTASQLKSSS</sequence>
<proteinExistence type="predicted"/>